<keyword evidence="3" id="KW-1185">Reference proteome</keyword>
<feature type="region of interest" description="Disordered" evidence="1">
    <location>
        <begin position="856"/>
        <end position="880"/>
    </location>
</feature>
<feature type="region of interest" description="Disordered" evidence="1">
    <location>
        <begin position="587"/>
        <end position="607"/>
    </location>
</feature>
<evidence type="ECO:0000313" key="2">
    <source>
        <dbReference type="EMBL" id="KAK2701228.1"/>
    </source>
</evidence>
<feature type="region of interest" description="Disordered" evidence="1">
    <location>
        <begin position="1"/>
        <end position="23"/>
    </location>
</feature>
<feature type="compositionally biased region" description="Polar residues" evidence="1">
    <location>
        <begin position="864"/>
        <end position="880"/>
    </location>
</feature>
<accession>A0AA88H0C2</accession>
<feature type="region of interest" description="Disordered" evidence="1">
    <location>
        <begin position="967"/>
        <end position="994"/>
    </location>
</feature>
<evidence type="ECO:0000256" key="1">
    <source>
        <dbReference type="SAM" id="MobiDB-lite"/>
    </source>
</evidence>
<protein>
    <submittedName>
        <fullName evidence="2">Uncharacterized protein</fullName>
    </submittedName>
</protein>
<feature type="compositionally biased region" description="Basic and acidic residues" evidence="1">
    <location>
        <begin position="598"/>
        <end position="607"/>
    </location>
</feature>
<organism evidence="2 3">
    <name type="scientific">Artemia franciscana</name>
    <name type="common">Brine shrimp</name>
    <name type="synonym">Artemia sanfranciscana</name>
    <dbReference type="NCBI Taxonomy" id="6661"/>
    <lineage>
        <taxon>Eukaryota</taxon>
        <taxon>Metazoa</taxon>
        <taxon>Ecdysozoa</taxon>
        <taxon>Arthropoda</taxon>
        <taxon>Crustacea</taxon>
        <taxon>Branchiopoda</taxon>
        <taxon>Anostraca</taxon>
        <taxon>Artemiidae</taxon>
        <taxon>Artemia</taxon>
    </lineage>
</organism>
<sequence length="994" mass="116537">MKSLKRNDVRYSNSSGEEKNDSLSVSIKDKEWNDCLKLCKPVHYLNSDICDILVNEVVTQKLEEYNLEHAHLKTWYMENRRSNTLKHDTDRFTERMKRYTQLREAIEKMRDKARKIEELSIMDSTLINWENTVASIERKYPQLQQPKDIWAKFWDIVCRPRLLHDSIALKEANILKRNLKELRITDTTLESDIDVNKICQKFQIQNDFKHRQKKWIENQIGRFISEIRISSRKDLIDKLSDKTSGIVPFQIIEKCKPFCEQLSSNSYHEAKALYNIIQERATKPEQGNAHYSRLEDAVIILSKKNMESKNEEFCLKARTKDSIQARYDKLVERKIIDSYEEKQSLWANYEDKKILNILKSKPNICVTYEDKKEYYRKLAESQKKFFPDKEVQQIEDRCLFLDYHRYHDLKRTNDEKNHSIDDDVINKVGEFDLNKFRNLIHGTQLHKKTSKVELLTELKNYCQSYFIRPGRSKSKYRNPSCSLLSKESRQAALLLARYLKFLEVDACEFIRNYDKVEGTVIKIFSSNPKLDTYVPNAQIQHLVNILRDGQYVEEDPSLDLSSSRRRALKIYEDPRLKIYKPVLPSGNFEDQAENSAEQNKDSKEKTDGILARCDKRTFRHWSEDFPSTKTKQSTEHCHHTEKFSDNSLFQALNLGYEAESLFHRNRNTAEEANLPLEQNKDPNQRTYNILGRCDKRKDKELTKEPPSKKLKQLTENYEDMEKFSDNLFFPLSKPVHGANNPFDRNTSTAQPAKILNNIEKNVTEKDKTPEPININPRSDTVKGNVIDGVKNDHISKKKNEIPSKEPWQNIYHPPSVPTLLLERSLHYSRKYLTEQLNAKDGLGISEDYLSITQQIESKERQSDETGNSLTSKSASHPSRHAQSFSLLVRRMESLLFWPIRMGKLGPPLELKNAAETLTEESSQYKPGVRNGVYRNSTRLSKTQLSQMRRANMLKSCHGVDDLKTVEPHVKRKYVKKPKEEKKTEIRRSSQRNKT</sequence>
<dbReference type="EMBL" id="JAVRJZ010006477">
    <property type="protein sequence ID" value="KAK2701228.1"/>
    <property type="molecule type" value="Genomic_DNA"/>
</dbReference>
<name>A0AA88H0C2_ARTSF</name>
<feature type="compositionally biased region" description="Basic and acidic residues" evidence="1">
    <location>
        <begin position="976"/>
        <end position="987"/>
    </location>
</feature>
<comment type="caution">
    <text evidence="2">The sequence shown here is derived from an EMBL/GenBank/DDBJ whole genome shotgun (WGS) entry which is preliminary data.</text>
</comment>
<feature type="region of interest" description="Disordered" evidence="1">
    <location>
        <begin position="765"/>
        <end position="785"/>
    </location>
</feature>
<proteinExistence type="predicted"/>
<evidence type="ECO:0000313" key="3">
    <source>
        <dbReference type="Proteomes" id="UP001187531"/>
    </source>
</evidence>
<dbReference type="AlphaFoldDB" id="A0AA88H0C2"/>
<gene>
    <name evidence="2" type="ORF">QYM36_020104</name>
</gene>
<reference evidence="2" key="1">
    <citation type="submission" date="2023-07" db="EMBL/GenBank/DDBJ databases">
        <title>Chromosome-level genome assembly of Artemia franciscana.</title>
        <authorList>
            <person name="Jo E."/>
        </authorList>
    </citation>
    <scope>NUCLEOTIDE SEQUENCE</scope>
    <source>
        <tissue evidence="2">Whole body</tissue>
    </source>
</reference>
<dbReference type="Proteomes" id="UP001187531">
    <property type="component" value="Unassembled WGS sequence"/>
</dbReference>